<reference evidence="2" key="1">
    <citation type="submission" date="2022-06" db="EMBL/GenBank/DDBJ databases">
        <title>Complete genome sequence of Streptomyces nigrescens HEK616.</title>
        <authorList>
            <person name="Asamizu S."/>
            <person name="Onaka H."/>
        </authorList>
    </citation>
    <scope>NUCLEOTIDE SEQUENCE</scope>
    <source>
        <strain evidence="2">HEK616</strain>
        <plasmid evidence="2">SNP1</plasmid>
    </source>
</reference>
<proteinExistence type="predicted"/>
<name>A0ABN6RCT7_STRNI</name>
<accession>A0ABN6RCT7</accession>
<geneLocation type="plasmid" evidence="2 3">
    <name>SNP1</name>
</geneLocation>
<organism evidence="2 3">
    <name type="scientific">Streptomyces nigrescens</name>
    <dbReference type="NCBI Taxonomy" id="1920"/>
    <lineage>
        <taxon>Bacteria</taxon>
        <taxon>Bacillati</taxon>
        <taxon>Actinomycetota</taxon>
        <taxon>Actinomycetes</taxon>
        <taxon>Kitasatosporales</taxon>
        <taxon>Streptomycetaceae</taxon>
        <taxon>Streptomyces</taxon>
    </lineage>
</organism>
<keyword evidence="3" id="KW-1185">Reference proteome</keyword>
<dbReference type="Proteomes" id="UP001059597">
    <property type="component" value="Plasmid SNP1"/>
</dbReference>
<dbReference type="EMBL" id="AP026074">
    <property type="protein sequence ID" value="BDM74449.1"/>
    <property type="molecule type" value="Genomic_DNA"/>
</dbReference>
<evidence type="ECO:0000256" key="1">
    <source>
        <dbReference type="SAM" id="MobiDB-lite"/>
    </source>
</evidence>
<feature type="region of interest" description="Disordered" evidence="1">
    <location>
        <begin position="50"/>
        <end position="80"/>
    </location>
</feature>
<evidence type="ECO:0000313" key="2">
    <source>
        <dbReference type="EMBL" id="BDM74449.1"/>
    </source>
</evidence>
<feature type="region of interest" description="Disordered" evidence="1">
    <location>
        <begin position="22"/>
        <end position="41"/>
    </location>
</feature>
<evidence type="ECO:0000313" key="3">
    <source>
        <dbReference type="Proteomes" id="UP001059597"/>
    </source>
</evidence>
<gene>
    <name evidence="2" type="ORF">HEK616_79360</name>
</gene>
<protein>
    <submittedName>
        <fullName evidence="2">Uncharacterized protein</fullName>
    </submittedName>
</protein>
<sequence length="80" mass="8681">MAGGAVEQLQAELAFQPPDLLADGGLDDVQPFGGPPEVQLLGNRQKVPDLSQLHPDHPSFITNLDESTNKVRLGRTRPLR</sequence>
<keyword evidence="2" id="KW-0614">Plasmid</keyword>